<evidence type="ECO:0000313" key="2">
    <source>
        <dbReference type="EMBL" id="MBD1365303.1"/>
    </source>
</evidence>
<dbReference type="Gene3D" id="3.30.70.1290">
    <property type="entry name" value="Transposase IS200-like"/>
    <property type="match status" value="1"/>
</dbReference>
<dbReference type="InterPro" id="IPR052715">
    <property type="entry name" value="RAYT_transposase"/>
</dbReference>
<reference evidence="2 3" key="1">
    <citation type="submission" date="2020-09" db="EMBL/GenBank/DDBJ databases">
        <title>Novel species of Mucilaginibacter isolated from a glacier on the Tibetan Plateau.</title>
        <authorList>
            <person name="Liu Q."/>
            <person name="Xin Y.-H."/>
        </authorList>
    </citation>
    <scope>NUCLEOTIDE SEQUENCE [LARGE SCALE GENOMIC DNA]</scope>
    <source>
        <strain evidence="2 3">ZT4R22</strain>
    </source>
</reference>
<dbReference type="SUPFAM" id="SSF143422">
    <property type="entry name" value="Transposase IS200-like"/>
    <property type="match status" value="1"/>
</dbReference>
<dbReference type="Pfam" id="PF01797">
    <property type="entry name" value="Y1_Tnp"/>
    <property type="match status" value="1"/>
</dbReference>
<sequence>MSELRKANTDRPFFITMPVVGWVDVFTRNEYCELFIRNMEYCRKHKGLKVYAYCIMSSHIHLIAAHDEGRLPDILRDLKSYTAKQLIANIENNPRESRKEWLLYLFKFFANKTSQNSEYQFWQKTSYPIELITGAVFDQKMDYIHQNPVKAMLVNDETCYVYSSANPDSPFLVDES</sequence>
<accession>A0ABR7WSM1</accession>
<organism evidence="2 3">
    <name type="scientific">Mucilaginibacter pankratovii</name>
    <dbReference type="NCBI Taxonomy" id="2772110"/>
    <lineage>
        <taxon>Bacteria</taxon>
        <taxon>Pseudomonadati</taxon>
        <taxon>Bacteroidota</taxon>
        <taxon>Sphingobacteriia</taxon>
        <taxon>Sphingobacteriales</taxon>
        <taxon>Sphingobacteriaceae</taxon>
        <taxon>Mucilaginibacter</taxon>
    </lineage>
</organism>
<dbReference type="SMART" id="SM01321">
    <property type="entry name" value="Y1_Tnp"/>
    <property type="match status" value="1"/>
</dbReference>
<name>A0ABR7WSM1_9SPHI</name>
<protein>
    <submittedName>
        <fullName evidence="2">Transposase</fullName>
    </submittedName>
</protein>
<evidence type="ECO:0000313" key="3">
    <source>
        <dbReference type="Proteomes" id="UP000606600"/>
    </source>
</evidence>
<dbReference type="PANTHER" id="PTHR36966">
    <property type="entry name" value="REP-ASSOCIATED TYROSINE TRANSPOSASE"/>
    <property type="match status" value="1"/>
</dbReference>
<dbReference type="InterPro" id="IPR002686">
    <property type="entry name" value="Transposase_17"/>
</dbReference>
<dbReference type="NCBIfam" id="NF047646">
    <property type="entry name" value="REP_Tyr_transpos"/>
    <property type="match status" value="1"/>
</dbReference>
<keyword evidence="3" id="KW-1185">Reference proteome</keyword>
<comment type="caution">
    <text evidence="2">The sequence shown here is derived from an EMBL/GenBank/DDBJ whole genome shotgun (WGS) entry which is preliminary data.</text>
</comment>
<proteinExistence type="predicted"/>
<feature type="domain" description="Transposase IS200-like" evidence="1">
    <location>
        <begin position="8"/>
        <end position="147"/>
    </location>
</feature>
<dbReference type="EMBL" id="JACWMY010000008">
    <property type="protein sequence ID" value="MBD1365303.1"/>
    <property type="molecule type" value="Genomic_DNA"/>
</dbReference>
<dbReference type="PANTHER" id="PTHR36966:SF1">
    <property type="entry name" value="REP-ASSOCIATED TYROSINE TRANSPOSASE"/>
    <property type="match status" value="1"/>
</dbReference>
<dbReference type="RefSeq" id="WP_191189965.1">
    <property type="nucleotide sequence ID" value="NZ_JACWMY010000008.1"/>
</dbReference>
<gene>
    <name evidence="2" type="ORF">IDJ77_15915</name>
</gene>
<dbReference type="Proteomes" id="UP000606600">
    <property type="component" value="Unassembled WGS sequence"/>
</dbReference>
<evidence type="ECO:0000259" key="1">
    <source>
        <dbReference type="SMART" id="SM01321"/>
    </source>
</evidence>
<dbReference type="InterPro" id="IPR036515">
    <property type="entry name" value="Transposase_17_sf"/>
</dbReference>